<evidence type="ECO:0000313" key="4">
    <source>
        <dbReference type="Proteomes" id="UP000557717"/>
    </source>
</evidence>
<accession>A0A840V950</accession>
<dbReference type="Pfam" id="PF13286">
    <property type="entry name" value="HD_assoc"/>
    <property type="match status" value="1"/>
</dbReference>
<feature type="domain" description="HD" evidence="2">
    <location>
        <begin position="61"/>
        <end position="231"/>
    </location>
</feature>
<evidence type="ECO:0000256" key="1">
    <source>
        <dbReference type="ARBA" id="ARBA00022801"/>
    </source>
</evidence>
<dbReference type="InterPro" id="IPR003607">
    <property type="entry name" value="HD/PDEase_dom"/>
</dbReference>
<dbReference type="PANTHER" id="PTHR11373:SF32">
    <property type="entry name" value="DEOXYGUANOSINETRIPHOSPHATE TRIPHOSPHOHYDROLASE"/>
    <property type="match status" value="1"/>
</dbReference>
<dbReference type="InterPro" id="IPR006674">
    <property type="entry name" value="HD_domain"/>
</dbReference>
<dbReference type="Gene3D" id="1.10.3210.10">
    <property type="entry name" value="Hypothetical protein af1432"/>
    <property type="match status" value="1"/>
</dbReference>
<dbReference type="EC" id="3.1.5.1" evidence="3"/>
<comment type="caution">
    <text evidence="3">The sequence shown here is derived from an EMBL/GenBank/DDBJ whole genome shotgun (WGS) entry which is preliminary data.</text>
</comment>
<dbReference type="InterPro" id="IPR026875">
    <property type="entry name" value="PHydrolase_assoc_dom"/>
</dbReference>
<dbReference type="SUPFAM" id="SSF109604">
    <property type="entry name" value="HD-domain/PDEase-like"/>
    <property type="match status" value="1"/>
</dbReference>
<dbReference type="CDD" id="cd00077">
    <property type="entry name" value="HDc"/>
    <property type="match status" value="1"/>
</dbReference>
<dbReference type="PROSITE" id="PS51831">
    <property type="entry name" value="HD"/>
    <property type="match status" value="1"/>
</dbReference>
<dbReference type="InterPro" id="IPR050135">
    <property type="entry name" value="dGTPase-like"/>
</dbReference>
<dbReference type="EMBL" id="JACHFD010000005">
    <property type="protein sequence ID" value="MBB5351238.1"/>
    <property type="molecule type" value="Genomic_DNA"/>
</dbReference>
<dbReference type="InterPro" id="IPR006261">
    <property type="entry name" value="dGTPase"/>
</dbReference>
<keyword evidence="4" id="KW-1185">Reference proteome</keyword>
<sequence length="430" mass="49857">MRNRFYTAFDLHRHSGREDTGDYRTPFQIDRDRVLHTPAFRRLQNKTQVFWSGEYDFYRTRLTHSLEVAQIGRSICHWLRHSSDRLSDDFFIDPDLVEAACLSHDLGHPPFGHAGERTLNHLMADWGGFEGNAQTLRLLTERIFSAKRSGMDPTRAFADSVLKYKSLWSELKRLQQQAPKNHFLYDEQVSWLDWVLDGHDFPPEFPPGEDRDGWKSIECQVMDWADDTAYSLNDLADSVRAGFLTRERIERWAESREIEVAGGSPLGDLLEAMRRQKVDPFVGSRIGRSVKAVTLRDRVGFLSEATQRYRYELEIDPQVRAECEIFKRLAFEVVFLSPQLKQLEHKGSHLLRGLWEVLETRYVRGEAIDGQKFQLLPEEVALELERTSRPAARARLVCDYLAEMTDGEAVRTYKRLFTPDFGSIGDWVGP</sequence>
<dbReference type="Proteomes" id="UP000557717">
    <property type="component" value="Unassembled WGS sequence"/>
</dbReference>
<reference evidence="3 4" key="1">
    <citation type="submission" date="2020-08" db="EMBL/GenBank/DDBJ databases">
        <title>Genomic Encyclopedia of Type Strains, Phase IV (KMG-IV): sequencing the most valuable type-strain genomes for metagenomic binning, comparative biology and taxonomic classification.</title>
        <authorList>
            <person name="Goeker M."/>
        </authorList>
    </citation>
    <scope>NUCLEOTIDE SEQUENCE [LARGE SCALE GENOMIC DNA]</scope>
    <source>
        <strain evidence="3 4">YC6886</strain>
    </source>
</reference>
<dbReference type="RefSeq" id="WP_184017230.1">
    <property type="nucleotide sequence ID" value="NZ_JACHFD010000005.1"/>
</dbReference>
<proteinExistence type="predicted"/>
<dbReference type="PANTHER" id="PTHR11373">
    <property type="entry name" value="DEOXYNUCLEOSIDE TRIPHOSPHATE TRIPHOSPHOHYDROLASE"/>
    <property type="match status" value="1"/>
</dbReference>
<name>A0A840V950_9BACT</name>
<keyword evidence="1 3" id="KW-0378">Hydrolase</keyword>
<dbReference type="AlphaFoldDB" id="A0A840V950"/>
<protein>
    <submittedName>
        <fullName evidence="3">dGTPase</fullName>
        <ecNumber evidence="3">3.1.5.1</ecNumber>
    </submittedName>
</protein>
<evidence type="ECO:0000259" key="2">
    <source>
        <dbReference type="PROSITE" id="PS51831"/>
    </source>
</evidence>
<dbReference type="SMART" id="SM00471">
    <property type="entry name" value="HDc"/>
    <property type="match status" value="1"/>
</dbReference>
<dbReference type="GO" id="GO:0006203">
    <property type="term" value="P:dGTP catabolic process"/>
    <property type="evidence" value="ECO:0007669"/>
    <property type="project" value="TreeGrafter"/>
</dbReference>
<evidence type="ECO:0000313" key="3">
    <source>
        <dbReference type="EMBL" id="MBB5351238.1"/>
    </source>
</evidence>
<dbReference type="Pfam" id="PF01966">
    <property type="entry name" value="HD"/>
    <property type="match status" value="1"/>
</dbReference>
<gene>
    <name evidence="3" type="ORF">HNR46_001472</name>
</gene>
<organism evidence="3 4">
    <name type="scientific">Haloferula luteola</name>
    <dbReference type="NCBI Taxonomy" id="595692"/>
    <lineage>
        <taxon>Bacteria</taxon>
        <taxon>Pseudomonadati</taxon>
        <taxon>Verrucomicrobiota</taxon>
        <taxon>Verrucomicrobiia</taxon>
        <taxon>Verrucomicrobiales</taxon>
        <taxon>Verrucomicrobiaceae</taxon>
        <taxon>Haloferula</taxon>
    </lineage>
</organism>
<dbReference type="NCBIfam" id="TIGR01353">
    <property type="entry name" value="dGTP_triPase"/>
    <property type="match status" value="1"/>
</dbReference>
<dbReference type="GO" id="GO:0008832">
    <property type="term" value="F:dGTPase activity"/>
    <property type="evidence" value="ECO:0007669"/>
    <property type="project" value="UniProtKB-EC"/>
</dbReference>